<dbReference type="SUPFAM" id="SSF63829">
    <property type="entry name" value="Calcium-dependent phosphotriesterase"/>
    <property type="match status" value="1"/>
</dbReference>
<dbReference type="RefSeq" id="WP_167072450.1">
    <property type="nucleotide sequence ID" value="NZ_JAAOZC010000002.1"/>
</dbReference>
<accession>A0ABX0TV02</accession>
<sequence>MRADALLFALALSVGRPISAKTTDFCSADSDLSYVCGPEKPEDVLAIPGTRWLITSGYSDGAGLKLVDVEQRRFMRWFNGTPAQTEFDRRSYPHCPGPVDPAKFNDRGLSLRKLGKDHWQLLVVNHGGRQSVEVFDVLTGSDTPNLRWRGCIPMPDGQVGNSVASFSDGTVLVTVLTRPGTTIADFVQGRSTGAVWQWRPGDATFMQMTGTELPGNNGLETDPDDRHFYVVAFGWHAVLVYDRADTRKAIERIDAPDFMPDNIHWSEGHLLLAGMRLDEPACGGLRPVVGGIADPMLCHRGWIVGELDRAHHRIATFAYGRPQTGFNGLSAATIAGGSLWLGSFQAGRLAIVRDWHSPAGRQASRETP</sequence>
<dbReference type="EMBL" id="JAAOZC010000002">
    <property type="protein sequence ID" value="NIJ07600.1"/>
    <property type="molecule type" value="Genomic_DNA"/>
</dbReference>
<evidence type="ECO:0000313" key="2">
    <source>
        <dbReference type="Proteomes" id="UP000727456"/>
    </source>
</evidence>
<protein>
    <submittedName>
        <fullName evidence="1">Sugar lactone lactonase YvrE</fullName>
    </submittedName>
</protein>
<evidence type="ECO:0000313" key="1">
    <source>
        <dbReference type="EMBL" id="NIJ07600.1"/>
    </source>
</evidence>
<dbReference type="InterPro" id="IPR011042">
    <property type="entry name" value="6-blade_b-propeller_TolB-like"/>
</dbReference>
<reference evidence="1 2" key="1">
    <citation type="submission" date="2020-03" db="EMBL/GenBank/DDBJ databases">
        <title>Genomic Encyclopedia of Type Strains, Phase III (KMG-III): the genomes of soil and plant-associated and newly described type strains.</title>
        <authorList>
            <person name="Whitman W."/>
        </authorList>
    </citation>
    <scope>NUCLEOTIDE SEQUENCE [LARGE SCALE GENOMIC DNA]</scope>
    <source>
        <strain evidence="1 2">CECT 8804</strain>
    </source>
</reference>
<organism evidence="1 2">
    <name type="scientific">Sphingomonas vulcanisoli</name>
    <dbReference type="NCBI Taxonomy" id="1658060"/>
    <lineage>
        <taxon>Bacteria</taxon>
        <taxon>Pseudomonadati</taxon>
        <taxon>Pseudomonadota</taxon>
        <taxon>Alphaproteobacteria</taxon>
        <taxon>Sphingomonadales</taxon>
        <taxon>Sphingomonadaceae</taxon>
        <taxon>Sphingomonas</taxon>
    </lineage>
</organism>
<comment type="caution">
    <text evidence="1">The sequence shown here is derived from an EMBL/GenBank/DDBJ whole genome shotgun (WGS) entry which is preliminary data.</text>
</comment>
<keyword evidence="2" id="KW-1185">Reference proteome</keyword>
<proteinExistence type="predicted"/>
<name>A0ABX0TV02_9SPHN</name>
<gene>
    <name evidence="1" type="ORF">FHS31_001196</name>
</gene>
<dbReference type="Proteomes" id="UP000727456">
    <property type="component" value="Unassembled WGS sequence"/>
</dbReference>
<dbReference type="Gene3D" id="2.120.10.30">
    <property type="entry name" value="TolB, C-terminal domain"/>
    <property type="match status" value="1"/>
</dbReference>